<organism evidence="2 3">
    <name type="scientific">Daedalea quercina L-15889</name>
    <dbReference type="NCBI Taxonomy" id="1314783"/>
    <lineage>
        <taxon>Eukaryota</taxon>
        <taxon>Fungi</taxon>
        <taxon>Dikarya</taxon>
        <taxon>Basidiomycota</taxon>
        <taxon>Agaricomycotina</taxon>
        <taxon>Agaricomycetes</taxon>
        <taxon>Polyporales</taxon>
        <taxon>Fomitopsis</taxon>
    </lineage>
</organism>
<name>A0A165TK02_9APHY</name>
<feature type="signal peptide" evidence="1">
    <location>
        <begin position="1"/>
        <end position="25"/>
    </location>
</feature>
<evidence type="ECO:0000313" key="3">
    <source>
        <dbReference type="Proteomes" id="UP000076727"/>
    </source>
</evidence>
<dbReference type="Proteomes" id="UP000076727">
    <property type="component" value="Unassembled WGS sequence"/>
</dbReference>
<evidence type="ECO:0000256" key="1">
    <source>
        <dbReference type="SAM" id="SignalP"/>
    </source>
</evidence>
<dbReference type="AlphaFoldDB" id="A0A165TK02"/>
<sequence>MIRRILVSRAAFSVTVLCTITCTQRLEDALQSQPYKTSQKMWGGGWLGYPEVGGLKELSTLPGETTTFCERSQSQAG</sequence>
<evidence type="ECO:0000313" key="2">
    <source>
        <dbReference type="EMBL" id="KZT73556.1"/>
    </source>
</evidence>
<protein>
    <submittedName>
        <fullName evidence="2">Uncharacterized protein</fullName>
    </submittedName>
</protein>
<keyword evidence="1" id="KW-0732">Signal</keyword>
<accession>A0A165TK02</accession>
<reference evidence="2 3" key="1">
    <citation type="journal article" date="2016" name="Mol. Biol. Evol.">
        <title>Comparative Genomics of Early-Diverging Mushroom-Forming Fungi Provides Insights into the Origins of Lignocellulose Decay Capabilities.</title>
        <authorList>
            <person name="Nagy L.G."/>
            <person name="Riley R."/>
            <person name="Tritt A."/>
            <person name="Adam C."/>
            <person name="Daum C."/>
            <person name="Floudas D."/>
            <person name="Sun H."/>
            <person name="Yadav J.S."/>
            <person name="Pangilinan J."/>
            <person name="Larsson K.H."/>
            <person name="Matsuura K."/>
            <person name="Barry K."/>
            <person name="Labutti K."/>
            <person name="Kuo R."/>
            <person name="Ohm R.A."/>
            <person name="Bhattacharya S.S."/>
            <person name="Shirouzu T."/>
            <person name="Yoshinaga Y."/>
            <person name="Martin F.M."/>
            <person name="Grigoriev I.V."/>
            <person name="Hibbett D.S."/>
        </authorList>
    </citation>
    <scope>NUCLEOTIDE SEQUENCE [LARGE SCALE GENOMIC DNA]</scope>
    <source>
        <strain evidence="2 3">L-15889</strain>
    </source>
</reference>
<gene>
    <name evidence="2" type="ORF">DAEQUDRAFT_721615</name>
</gene>
<proteinExistence type="predicted"/>
<dbReference type="EMBL" id="KV429036">
    <property type="protein sequence ID" value="KZT73556.1"/>
    <property type="molecule type" value="Genomic_DNA"/>
</dbReference>
<keyword evidence="3" id="KW-1185">Reference proteome</keyword>
<feature type="chain" id="PRO_5007867140" evidence="1">
    <location>
        <begin position="26"/>
        <end position="77"/>
    </location>
</feature>